<dbReference type="KEGG" id="nsn:EXE58_04030"/>
<keyword evidence="2" id="KW-0238">DNA-binding</keyword>
<reference evidence="5 6" key="1">
    <citation type="submission" date="2019-03" db="EMBL/GenBank/DDBJ databases">
        <title>Three New Species of Nocardioides, Nocardioides euryhalodurans sp. nov., Nocardioides seonyuensis sp. nov. and Nocardioides eburneoflavus sp. nov. Iolated from Soil.</title>
        <authorList>
            <person name="Roh S.G."/>
            <person name="Lee C."/>
            <person name="Kim M.-K."/>
            <person name="Kim S.B."/>
        </authorList>
    </citation>
    <scope>NUCLEOTIDE SEQUENCE [LARGE SCALE GENOMIC DNA]</scope>
    <source>
        <strain evidence="5 6">MMS17-SY207-3</strain>
    </source>
</reference>
<evidence type="ECO:0000259" key="4">
    <source>
        <dbReference type="PROSITE" id="PS50949"/>
    </source>
</evidence>
<dbReference type="EMBL" id="CP038436">
    <property type="protein sequence ID" value="QBX54714.1"/>
    <property type="molecule type" value="Genomic_DNA"/>
</dbReference>
<feature type="domain" description="HTH gntR-type" evidence="4">
    <location>
        <begin position="12"/>
        <end position="80"/>
    </location>
</feature>
<accession>A0A4P7IC85</accession>
<keyword evidence="3" id="KW-0804">Transcription</keyword>
<dbReference type="AlphaFoldDB" id="A0A4P7IC85"/>
<dbReference type="InterPro" id="IPR036390">
    <property type="entry name" value="WH_DNA-bd_sf"/>
</dbReference>
<dbReference type="PANTHER" id="PTHR38445">
    <property type="entry name" value="HTH-TYPE TRANSCRIPTIONAL REPRESSOR YTRA"/>
    <property type="match status" value="1"/>
</dbReference>
<dbReference type="InterPro" id="IPR000524">
    <property type="entry name" value="Tscrpt_reg_HTH_GntR"/>
</dbReference>
<dbReference type="CDD" id="cd07377">
    <property type="entry name" value="WHTH_GntR"/>
    <property type="match status" value="1"/>
</dbReference>
<dbReference type="GO" id="GO:0003677">
    <property type="term" value="F:DNA binding"/>
    <property type="evidence" value="ECO:0007669"/>
    <property type="project" value="UniProtKB-KW"/>
</dbReference>
<dbReference type="GO" id="GO:0003700">
    <property type="term" value="F:DNA-binding transcription factor activity"/>
    <property type="evidence" value="ECO:0007669"/>
    <property type="project" value="InterPro"/>
</dbReference>
<dbReference type="RefSeq" id="WP_135266686.1">
    <property type="nucleotide sequence ID" value="NZ_CP038436.1"/>
</dbReference>
<protein>
    <submittedName>
        <fullName evidence="5">GntR family transcriptional regulator</fullName>
    </submittedName>
</protein>
<keyword evidence="1" id="KW-0805">Transcription regulation</keyword>
<dbReference type="Pfam" id="PF00392">
    <property type="entry name" value="GntR"/>
    <property type="match status" value="1"/>
</dbReference>
<dbReference type="InterPro" id="IPR036388">
    <property type="entry name" value="WH-like_DNA-bd_sf"/>
</dbReference>
<gene>
    <name evidence="5" type="ORF">EXE58_04030</name>
</gene>
<dbReference type="OrthoDB" id="4307011at2"/>
<evidence type="ECO:0000256" key="1">
    <source>
        <dbReference type="ARBA" id="ARBA00023015"/>
    </source>
</evidence>
<dbReference type="SUPFAM" id="SSF46785">
    <property type="entry name" value="Winged helix' DNA-binding domain"/>
    <property type="match status" value="1"/>
</dbReference>
<evidence type="ECO:0000256" key="3">
    <source>
        <dbReference type="ARBA" id="ARBA00023163"/>
    </source>
</evidence>
<evidence type="ECO:0000313" key="6">
    <source>
        <dbReference type="Proteomes" id="UP000294853"/>
    </source>
</evidence>
<dbReference type="PROSITE" id="PS50949">
    <property type="entry name" value="HTH_GNTR"/>
    <property type="match status" value="1"/>
</dbReference>
<name>A0A4P7IC85_9ACTN</name>
<evidence type="ECO:0000313" key="5">
    <source>
        <dbReference type="EMBL" id="QBX54714.1"/>
    </source>
</evidence>
<proteinExistence type="predicted"/>
<dbReference type="Gene3D" id="1.10.10.10">
    <property type="entry name" value="Winged helix-like DNA-binding domain superfamily/Winged helix DNA-binding domain"/>
    <property type="match status" value="1"/>
</dbReference>
<dbReference type="PANTHER" id="PTHR38445:SF9">
    <property type="entry name" value="HTH-TYPE TRANSCRIPTIONAL REPRESSOR YTRA"/>
    <property type="match status" value="1"/>
</dbReference>
<keyword evidence="6" id="KW-1185">Reference proteome</keyword>
<dbReference type="SMART" id="SM00345">
    <property type="entry name" value="HTH_GNTR"/>
    <property type="match status" value="1"/>
</dbReference>
<dbReference type="Proteomes" id="UP000294853">
    <property type="component" value="Chromosome"/>
</dbReference>
<sequence>MKLHPIDPGSATPPFEQVRAQIAKKTASGDLPPGTRLPSVRSLASQLGLAANTVARVYRELESDGVVITEGRKGTSVAPTRLTEQQDSLAAADDYVARARRLGLERAEALRLVETRWSR</sequence>
<evidence type="ECO:0000256" key="2">
    <source>
        <dbReference type="ARBA" id="ARBA00023125"/>
    </source>
</evidence>
<organism evidence="5 6">
    <name type="scientific">Nocardioides seonyuensis</name>
    <dbReference type="NCBI Taxonomy" id="2518371"/>
    <lineage>
        <taxon>Bacteria</taxon>
        <taxon>Bacillati</taxon>
        <taxon>Actinomycetota</taxon>
        <taxon>Actinomycetes</taxon>
        <taxon>Propionibacteriales</taxon>
        <taxon>Nocardioidaceae</taxon>
        <taxon>Nocardioides</taxon>
    </lineage>
</organism>